<evidence type="ECO:0000313" key="3">
    <source>
        <dbReference type="Proteomes" id="UP000299084"/>
    </source>
</evidence>
<reference evidence="2 3" key="1">
    <citation type="journal article" date="2019" name="Mol. Ecol. Resour.">
        <title>Improving Illumina assemblies with Hi-C and long reads: an example with the North African dromedary.</title>
        <authorList>
            <person name="Elbers J.P."/>
            <person name="Rogers M.F."/>
            <person name="Perelman P.L."/>
            <person name="Proskuryakova A.A."/>
            <person name="Serdyukova N.A."/>
            <person name="Johnson W.E."/>
            <person name="Horin P."/>
            <person name="Corander J."/>
            <person name="Murphy D."/>
            <person name="Burger P.A."/>
        </authorList>
    </citation>
    <scope>NUCLEOTIDE SEQUENCE [LARGE SCALE GENOMIC DNA]</scope>
    <source>
        <strain evidence="2">Drom800</strain>
        <tissue evidence="2">Blood</tissue>
    </source>
</reference>
<sequence length="108" mass="11985">MYMAMQAVLSLYTSGLTTGIVVVSGNGVTQIVPTYEGYALPHPILRLDLVGRDQMNYLMKALTEHGYRFTTTAKWEIVCDIKEKLCYIALDLEKEMAAVTSSSSLEKS</sequence>
<keyword evidence="1" id="KW-0732">Signal</keyword>
<dbReference type="PRINTS" id="PR00190">
    <property type="entry name" value="ACTIN"/>
</dbReference>
<comment type="caution">
    <text evidence="2">The sequence shown here is derived from an EMBL/GenBank/DDBJ whole genome shotgun (WGS) entry which is preliminary data.</text>
</comment>
<keyword evidence="3" id="KW-1185">Reference proteome</keyword>
<dbReference type="Proteomes" id="UP000299084">
    <property type="component" value="Unassembled WGS sequence"/>
</dbReference>
<accession>A0A5N4D960</accession>
<evidence type="ECO:0000256" key="1">
    <source>
        <dbReference type="SAM" id="SignalP"/>
    </source>
</evidence>
<dbReference type="PANTHER" id="PTHR11937">
    <property type="entry name" value="ACTIN"/>
    <property type="match status" value="1"/>
</dbReference>
<feature type="signal peptide" evidence="1">
    <location>
        <begin position="1"/>
        <end position="19"/>
    </location>
</feature>
<dbReference type="EMBL" id="JWIN03000014">
    <property type="protein sequence ID" value="KAB1267714.1"/>
    <property type="molecule type" value="Genomic_DNA"/>
</dbReference>
<dbReference type="InterPro" id="IPR004000">
    <property type="entry name" value="Actin"/>
</dbReference>
<dbReference type="Pfam" id="PF00022">
    <property type="entry name" value="Actin"/>
    <property type="match status" value="1"/>
</dbReference>
<organism evidence="2 3">
    <name type="scientific">Camelus dromedarius</name>
    <name type="common">Dromedary</name>
    <name type="synonym">Arabian camel</name>
    <dbReference type="NCBI Taxonomy" id="9838"/>
    <lineage>
        <taxon>Eukaryota</taxon>
        <taxon>Metazoa</taxon>
        <taxon>Chordata</taxon>
        <taxon>Craniata</taxon>
        <taxon>Vertebrata</taxon>
        <taxon>Euteleostomi</taxon>
        <taxon>Mammalia</taxon>
        <taxon>Eutheria</taxon>
        <taxon>Laurasiatheria</taxon>
        <taxon>Artiodactyla</taxon>
        <taxon>Tylopoda</taxon>
        <taxon>Camelidae</taxon>
        <taxon>Camelus</taxon>
    </lineage>
</organism>
<dbReference type="AlphaFoldDB" id="A0A5N4D960"/>
<dbReference type="SUPFAM" id="SSF53067">
    <property type="entry name" value="Actin-like ATPase domain"/>
    <property type="match status" value="1"/>
</dbReference>
<proteinExistence type="predicted"/>
<dbReference type="InterPro" id="IPR043129">
    <property type="entry name" value="ATPase_NBD"/>
</dbReference>
<protein>
    <submittedName>
        <fullName evidence="2">Actin</fullName>
    </submittedName>
</protein>
<evidence type="ECO:0000313" key="2">
    <source>
        <dbReference type="EMBL" id="KAB1267714.1"/>
    </source>
</evidence>
<gene>
    <name evidence="2" type="primary">Actin</name>
    <name evidence="2" type="ORF">Cadr_000012756</name>
</gene>
<dbReference type="Gene3D" id="3.90.640.10">
    <property type="entry name" value="Actin, Chain A, domain 4"/>
    <property type="match status" value="1"/>
</dbReference>
<feature type="chain" id="PRO_5024290234" evidence="1">
    <location>
        <begin position="20"/>
        <end position="108"/>
    </location>
</feature>
<name>A0A5N4D960_CAMDR</name>